<name>A0A4S5E8X9_9MICC</name>
<dbReference type="RefSeq" id="WP_136453170.1">
    <property type="nucleotide sequence ID" value="NZ_SSWH01000002.1"/>
</dbReference>
<proteinExistence type="inferred from homology"/>
<dbReference type="SUPFAM" id="SSF52540">
    <property type="entry name" value="P-loop containing nucleoside triphosphate hydrolases"/>
    <property type="match status" value="1"/>
</dbReference>
<keyword evidence="5 8" id="KW-0067">ATP-binding</keyword>
<organism evidence="8 9">
    <name type="scientific">Arthrobacter echini</name>
    <dbReference type="NCBI Taxonomy" id="1529066"/>
    <lineage>
        <taxon>Bacteria</taxon>
        <taxon>Bacillati</taxon>
        <taxon>Actinomycetota</taxon>
        <taxon>Actinomycetes</taxon>
        <taxon>Micrococcales</taxon>
        <taxon>Micrococcaceae</taxon>
        <taxon>Arthrobacter</taxon>
    </lineage>
</organism>
<feature type="domain" description="ABC transporter" evidence="7">
    <location>
        <begin position="5"/>
        <end position="233"/>
    </location>
</feature>
<dbReference type="AlphaFoldDB" id="A0A4S5E8X9"/>
<dbReference type="GO" id="GO:0016887">
    <property type="term" value="F:ATP hydrolysis activity"/>
    <property type="evidence" value="ECO:0007669"/>
    <property type="project" value="InterPro"/>
</dbReference>
<evidence type="ECO:0000256" key="5">
    <source>
        <dbReference type="ARBA" id="ARBA00022840"/>
    </source>
</evidence>
<accession>A0A4S5E8X9</accession>
<dbReference type="SMART" id="SM00382">
    <property type="entry name" value="AAA"/>
    <property type="match status" value="1"/>
</dbReference>
<dbReference type="PROSITE" id="PS50893">
    <property type="entry name" value="ABC_TRANSPORTER_2"/>
    <property type="match status" value="1"/>
</dbReference>
<comment type="subcellular location">
    <subcellularLocation>
        <location evidence="1">Cell membrane</location>
        <topology evidence="1">Peripheral membrane protein</topology>
    </subcellularLocation>
</comment>
<dbReference type="PANTHER" id="PTHR42711">
    <property type="entry name" value="ABC TRANSPORTER ATP-BINDING PROTEIN"/>
    <property type="match status" value="1"/>
</dbReference>
<dbReference type="InterPro" id="IPR017871">
    <property type="entry name" value="ABC_transporter-like_CS"/>
</dbReference>
<dbReference type="OrthoDB" id="9804819at2"/>
<dbReference type="Proteomes" id="UP000305233">
    <property type="component" value="Unassembled WGS sequence"/>
</dbReference>
<evidence type="ECO:0000313" key="8">
    <source>
        <dbReference type="EMBL" id="THJ67973.1"/>
    </source>
</evidence>
<evidence type="ECO:0000256" key="1">
    <source>
        <dbReference type="ARBA" id="ARBA00004202"/>
    </source>
</evidence>
<dbReference type="CDD" id="cd03230">
    <property type="entry name" value="ABC_DR_subfamily_A"/>
    <property type="match status" value="1"/>
</dbReference>
<dbReference type="Gene3D" id="3.40.50.300">
    <property type="entry name" value="P-loop containing nucleotide triphosphate hydrolases"/>
    <property type="match status" value="1"/>
</dbReference>
<comment type="caution">
    <text evidence="8">The sequence shown here is derived from an EMBL/GenBank/DDBJ whole genome shotgun (WGS) entry which is preliminary data.</text>
</comment>
<dbReference type="InterPro" id="IPR027417">
    <property type="entry name" value="P-loop_NTPase"/>
</dbReference>
<reference evidence="8 9" key="1">
    <citation type="submission" date="2019-04" db="EMBL/GenBank/DDBJ databases">
        <authorList>
            <person name="Liu Q."/>
            <person name="Xin Y.-H."/>
        </authorList>
    </citation>
    <scope>NUCLEOTIDE SEQUENCE [LARGE SCALE GENOMIC DNA]</scope>
    <source>
        <strain evidence="8 9">AM23</strain>
    </source>
</reference>
<dbReference type="GO" id="GO:0005524">
    <property type="term" value="F:ATP binding"/>
    <property type="evidence" value="ECO:0007669"/>
    <property type="project" value="UniProtKB-KW"/>
</dbReference>
<protein>
    <submittedName>
        <fullName evidence="8">ABC transporter ATP-binding protein</fullName>
    </submittedName>
</protein>
<dbReference type="InterPro" id="IPR003439">
    <property type="entry name" value="ABC_transporter-like_ATP-bd"/>
</dbReference>
<evidence type="ECO:0000313" key="9">
    <source>
        <dbReference type="Proteomes" id="UP000305233"/>
    </source>
</evidence>
<evidence type="ECO:0000256" key="3">
    <source>
        <dbReference type="ARBA" id="ARBA00022448"/>
    </source>
</evidence>
<dbReference type="GO" id="GO:0005886">
    <property type="term" value="C:plasma membrane"/>
    <property type="evidence" value="ECO:0007669"/>
    <property type="project" value="UniProtKB-SubCell"/>
</dbReference>
<dbReference type="PANTHER" id="PTHR42711:SF5">
    <property type="entry name" value="ABC TRANSPORTER ATP-BINDING PROTEIN NATA"/>
    <property type="match status" value="1"/>
</dbReference>
<comment type="similarity">
    <text evidence="2">Belongs to the ABC transporter superfamily.</text>
</comment>
<keyword evidence="9" id="KW-1185">Reference proteome</keyword>
<evidence type="ECO:0000259" key="7">
    <source>
        <dbReference type="PROSITE" id="PS50893"/>
    </source>
</evidence>
<evidence type="ECO:0000256" key="6">
    <source>
        <dbReference type="ARBA" id="ARBA00023251"/>
    </source>
</evidence>
<keyword evidence="4" id="KW-0547">Nucleotide-binding</keyword>
<dbReference type="GO" id="GO:0046677">
    <property type="term" value="P:response to antibiotic"/>
    <property type="evidence" value="ECO:0007669"/>
    <property type="project" value="UniProtKB-KW"/>
</dbReference>
<keyword evidence="6" id="KW-0046">Antibiotic resistance</keyword>
<dbReference type="EMBL" id="SSWH01000002">
    <property type="protein sequence ID" value="THJ67973.1"/>
    <property type="molecule type" value="Genomic_DNA"/>
</dbReference>
<evidence type="ECO:0000256" key="4">
    <source>
        <dbReference type="ARBA" id="ARBA00022741"/>
    </source>
</evidence>
<dbReference type="PROSITE" id="PS00211">
    <property type="entry name" value="ABC_TRANSPORTER_1"/>
    <property type="match status" value="1"/>
</dbReference>
<dbReference type="Pfam" id="PF00005">
    <property type="entry name" value="ABC_tran"/>
    <property type="match status" value="1"/>
</dbReference>
<evidence type="ECO:0000256" key="2">
    <source>
        <dbReference type="ARBA" id="ARBA00005417"/>
    </source>
</evidence>
<dbReference type="InterPro" id="IPR050763">
    <property type="entry name" value="ABC_transporter_ATP-binding"/>
</dbReference>
<gene>
    <name evidence="8" type="ORF">E8P82_03895</name>
</gene>
<keyword evidence="3" id="KW-0813">Transport</keyword>
<sequence length="306" mass="32705">MTDVVVTTGLTKRYGSVLALDSLDLTIPQGTVFGVIGPNGAGKTTLMRLLVDVLRPTSGSITVLGMEPRAGGKDLRGRIGYLPGEFHVEPGLSGRAHLKFWTSISPGDRTQVHRRAEAMAERLDIPLDRPARKLSKGNKQKLGLVQAFMHRPELLILDEPTSGLDPLVQQTFLELVSEARDGGATVFLSSHVLSEVEQAADLAVVLRSGSIVREASIEGLHTTAVRHLRARLSDADAATVDRRMADVAAGLDVSVEGEDVLVSGLVQGHADDLVKALARFTVADLVLAEPDLEESVLAMYSGKDVP</sequence>
<dbReference type="InterPro" id="IPR003593">
    <property type="entry name" value="AAA+_ATPase"/>
</dbReference>